<keyword evidence="2" id="KW-1185">Reference proteome</keyword>
<evidence type="ECO:0000313" key="2">
    <source>
        <dbReference type="Proteomes" id="UP000505210"/>
    </source>
</evidence>
<name>A0A6M8B3Y2_9CYAN</name>
<sequence length="250" mass="26866">MRQALLNDPSLREQLQQALANYNTPGRTLVPLSVGAIAIVENYALAKAEGDYEDLPIIDEYYLLKQQNGQWVVVDSVGRGPRIEAGQLTLLGLSNGVISSLLDALQTAEADLIVSDTPVISREMVVLGGISLDMTVAEVKQRLGQPLSERVEETECCGSLVYLEYPNFSLGLSQDGGVFQMNTTHRDVATGAGVRVGDTHEAVTNAYGSPSLSDGETLLYYISGSDQSESFSFSLENGRVVGISYSALLN</sequence>
<gene>
    <name evidence="1" type="ORF">HPC62_06465</name>
</gene>
<evidence type="ECO:0000313" key="1">
    <source>
        <dbReference type="EMBL" id="QKD81889.1"/>
    </source>
</evidence>
<dbReference type="KEGG" id="theu:HPC62_06465"/>
<dbReference type="EMBL" id="CP053661">
    <property type="protein sequence ID" value="QKD81889.1"/>
    <property type="molecule type" value="Genomic_DNA"/>
</dbReference>
<organism evidence="1 2">
    <name type="scientific">Thermoleptolyngbya sichuanensis A183</name>
    <dbReference type="NCBI Taxonomy" id="2737172"/>
    <lineage>
        <taxon>Bacteria</taxon>
        <taxon>Bacillati</taxon>
        <taxon>Cyanobacteriota</taxon>
        <taxon>Cyanophyceae</taxon>
        <taxon>Oculatellales</taxon>
        <taxon>Oculatellaceae</taxon>
        <taxon>Thermoleptolyngbya</taxon>
        <taxon>Thermoleptolyngbya sichuanensis</taxon>
    </lineage>
</organism>
<protein>
    <submittedName>
        <fullName evidence="1">Uncharacterized protein</fullName>
    </submittedName>
</protein>
<reference evidence="1 2" key="1">
    <citation type="submission" date="2020-05" db="EMBL/GenBank/DDBJ databases">
        <title>Complete genome sequence of of a novel Thermoleptolyngbya strain isolated from hot springs of Ganzi, Sichuan China.</title>
        <authorList>
            <person name="Tang J."/>
            <person name="Daroch M."/>
            <person name="Li L."/>
            <person name="Waleron K."/>
            <person name="Waleron M."/>
            <person name="Waleron M."/>
        </authorList>
    </citation>
    <scope>NUCLEOTIDE SEQUENCE [LARGE SCALE GENOMIC DNA]</scope>
    <source>
        <strain evidence="1 2">PKUAC-SCTA183</strain>
    </source>
</reference>
<dbReference type="AlphaFoldDB" id="A0A6M8B3Y2"/>
<proteinExistence type="predicted"/>
<accession>A0A6M8B3Y2</accession>
<dbReference type="RefSeq" id="WP_172354275.1">
    <property type="nucleotide sequence ID" value="NZ_CP053661.1"/>
</dbReference>
<dbReference type="Proteomes" id="UP000505210">
    <property type="component" value="Chromosome"/>
</dbReference>